<dbReference type="AlphaFoldDB" id="A0A940WS22"/>
<reference evidence="1" key="1">
    <citation type="submission" date="2021-03" db="EMBL/GenBank/DDBJ databases">
        <title>Bacillus suaedae sp. nov., isolated from Suaeda aralocaspica.</title>
        <authorList>
            <person name="Lei R.F.R."/>
        </authorList>
    </citation>
    <scope>NUCLEOTIDE SEQUENCE</scope>
    <source>
        <strain evidence="1">YZJH907-2</strain>
    </source>
</reference>
<accession>A0A940WS22</accession>
<protein>
    <recommendedName>
        <fullName evidence="3">Nucleic acid-binding protein</fullName>
    </recommendedName>
</protein>
<sequence length="69" mass="7847">MTINHEKSCVKCGSDMIECYVDQGLKGLLVKNPSGEQLFKNKKNTRMNPFVCIKCGYAEWYADTPEDLI</sequence>
<keyword evidence="2" id="KW-1185">Reference proteome</keyword>
<comment type="caution">
    <text evidence="1">The sequence shown here is derived from an EMBL/GenBank/DDBJ whole genome shotgun (WGS) entry which is preliminary data.</text>
</comment>
<dbReference type="Proteomes" id="UP000678228">
    <property type="component" value="Unassembled WGS sequence"/>
</dbReference>
<organism evidence="1 2">
    <name type="scientific">Halalkalibacter suaedae</name>
    <dbReference type="NCBI Taxonomy" id="2822140"/>
    <lineage>
        <taxon>Bacteria</taxon>
        <taxon>Bacillati</taxon>
        <taxon>Bacillota</taxon>
        <taxon>Bacilli</taxon>
        <taxon>Bacillales</taxon>
        <taxon>Bacillaceae</taxon>
        <taxon>Halalkalibacter</taxon>
    </lineage>
</organism>
<name>A0A940WS22_9BACI</name>
<proteinExistence type="predicted"/>
<evidence type="ECO:0000313" key="1">
    <source>
        <dbReference type="EMBL" id="MBP3951664.1"/>
    </source>
</evidence>
<dbReference type="RefSeq" id="WP_210597362.1">
    <property type="nucleotide sequence ID" value="NZ_JAGKSQ010000004.1"/>
</dbReference>
<gene>
    <name evidence="1" type="ORF">J7W16_11005</name>
</gene>
<evidence type="ECO:0000313" key="2">
    <source>
        <dbReference type="Proteomes" id="UP000678228"/>
    </source>
</evidence>
<evidence type="ECO:0008006" key="3">
    <source>
        <dbReference type="Google" id="ProtNLM"/>
    </source>
</evidence>
<dbReference type="EMBL" id="JAGKSQ010000004">
    <property type="protein sequence ID" value="MBP3951664.1"/>
    <property type="molecule type" value="Genomic_DNA"/>
</dbReference>